<sequence length="340" mass="37148">MSGAPPPGPPPGPPPQPPVRPTLTSPPRLPLAASPPPPPSPPTEASLPFLPPPPPPADDRASAVPPPPHSPPPPPPTAHEQARTAGPIAPQDPNTATSIPKGASLPQSASSTVSTAQADESNASALPEDPAEMERFLARERNSFWQELEIERVLAAFKLNPYEIMDVAMEADDKEITKAYRRKSLLIHPDKVKHAGAVEAFDLLKKASTVLLDEAKRKALDETVMEARVLVLRDLSLPADISTEDERIRNQVGQGKFQEMVRARTKDVMIGDELRRRKAVRLQHAAEGAEQRKKEEAATERKRKAEEAERWEETRDERVAGWRSFVKGGKKKKKGDNVLG</sequence>
<dbReference type="OMA" id="ERNSFWQ"/>
<feature type="domain" description="J" evidence="2">
    <location>
        <begin position="160"/>
        <end position="224"/>
    </location>
</feature>
<dbReference type="RefSeq" id="XP_013245006.1">
    <property type="nucleotide sequence ID" value="XM_013389552.1"/>
</dbReference>
<dbReference type="SMART" id="SM00271">
    <property type="entry name" value="DnaJ"/>
    <property type="match status" value="1"/>
</dbReference>
<proteinExistence type="predicted"/>
<keyword evidence="4" id="KW-1185">Reference proteome</keyword>
<feature type="compositionally biased region" description="Pro residues" evidence="1">
    <location>
        <begin position="64"/>
        <end position="77"/>
    </location>
</feature>
<evidence type="ECO:0000256" key="1">
    <source>
        <dbReference type="SAM" id="MobiDB-lite"/>
    </source>
</evidence>
<dbReference type="EMBL" id="JMSN01000013">
    <property type="protein sequence ID" value="KDN52159.1"/>
    <property type="molecule type" value="Genomic_DNA"/>
</dbReference>
<dbReference type="STRING" id="1037660.A0A066WMC9"/>
<accession>A0A066WMC9</accession>
<evidence type="ECO:0000259" key="2">
    <source>
        <dbReference type="PROSITE" id="PS50076"/>
    </source>
</evidence>
<feature type="compositionally biased region" description="Basic and acidic residues" evidence="1">
    <location>
        <begin position="287"/>
        <end position="317"/>
    </location>
</feature>
<feature type="compositionally biased region" description="Pro residues" evidence="1">
    <location>
        <begin position="1"/>
        <end position="20"/>
    </location>
</feature>
<comment type="caution">
    <text evidence="3">The sequence shown here is derived from an EMBL/GenBank/DDBJ whole genome shotgun (WGS) entry which is preliminary data.</text>
</comment>
<organism evidence="3 4">
    <name type="scientific">Tilletiaria anomala (strain ATCC 24038 / CBS 436.72 / UBC 951)</name>
    <dbReference type="NCBI Taxonomy" id="1037660"/>
    <lineage>
        <taxon>Eukaryota</taxon>
        <taxon>Fungi</taxon>
        <taxon>Dikarya</taxon>
        <taxon>Basidiomycota</taxon>
        <taxon>Ustilaginomycotina</taxon>
        <taxon>Exobasidiomycetes</taxon>
        <taxon>Georgefischeriales</taxon>
        <taxon>Tilletiariaceae</taxon>
        <taxon>Tilletiaria</taxon>
    </lineage>
</organism>
<dbReference type="OrthoDB" id="342454at2759"/>
<evidence type="ECO:0000313" key="3">
    <source>
        <dbReference type="EMBL" id="KDN52159.1"/>
    </source>
</evidence>
<dbReference type="PRINTS" id="PR00625">
    <property type="entry name" value="JDOMAIN"/>
</dbReference>
<evidence type="ECO:0000313" key="4">
    <source>
        <dbReference type="Proteomes" id="UP000027361"/>
    </source>
</evidence>
<dbReference type="Gene3D" id="1.10.287.110">
    <property type="entry name" value="DnaJ domain"/>
    <property type="match status" value="1"/>
</dbReference>
<dbReference type="CDD" id="cd06257">
    <property type="entry name" value="DnaJ"/>
    <property type="match status" value="1"/>
</dbReference>
<reference evidence="3 4" key="1">
    <citation type="submission" date="2014-05" db="EMBL/GenBank/DDBJ databases">
        <title>Draft genome sequence of a rare smut relative, Tilletiaria anomala UBC 951.</title>
        <authorList>
            <consortium name="DOE Joint Genome Institute"/>
            <person name="Toome M."/>
            <person name="Kuo A."/>
            <person name="Henrissat B."/>
            <person name="Lipzen A."/>
            <person name="Tritt A."/>
            <person name="Yoshinaga Y."/>
            <person name="Zane M."/>
            <person name="Barry K."/>
            <person name="Grigoriev I.V."/>
            <person name="Spatafora J.W."/>
            <person name="Aimea M.C."/>
        </authorList>
    </citation>
    <scope>NUCLEOTIDE SEQUENCE [LARGE SCALE GENOMIC DNA]</scope>
    <source>
        <strain evidence="3 4">UBC 951</strain>
    </source>
</reference>
<name>A0A066WMC9_TILAU</name>
<feature type="compositionally biased region" description="Pro residues" evidence="1">
    <location>
        <begin position="27"/>
        <end position="42"/>
    </location>
</feature>
<dbReference type="FunCoup" id="A0A066WMC9">
    <property type="interactions" value="560"/>
</dbReference>
<dbReference type="Proteomes" id="UP000027361">
    <property type="component" value="Unassembled WGS sequence"/>
</dbReference>
<feature type="region of interest" description="Disordered" evidence="1">
    <location>
        <begin position="282"/>
        <end position="317"/>
    </location>
</feature>
<dbReference type="AlphaFoldDB" id="A0A066WMC9"/>
<dbReference type="PANTHER" id="PTHR46620:SF1">
    <property type="entry name" value="J DOMAIN-CONTAINING PROTEIN SPF31"/>
    <property type="match status" value="1"/>
</dbReference>
<feature type="compositionally biased region" description="Low complexity" evidence="1">
    <location>
        <begin position="107"/>
        <end position="118"/>
    </location>
</feature>
<protein>
    <submittedName>
        <fullName evidence="3">DnaJ-domain-containing protein</fullName>
    </submittedName>
</protein>
<dbReference type="Pfam" id="PF00226">
    <property type="entry name" value="DnaJ"/>
    <property type="match status" value="1"/>
</dbReference>
<gene>
    <name evidence="3" type="ORF">K437DRAFT_254538</name>
</gene>
<dbReference type="InterPro" id="IPR036869">
    <property type="entry name" value="J_dom_sf"/>
</dbReference>
<dbReference type="PROSITE" id="PS50076">
    <property type="entry name" value="DNAJ_2"/>
    <property type="match status" value="1"/>
</dbReference>
<dbReference type="HOGENOM" id="CLU_070940_1_0_1"/>
<dbReference type="PANTHER" id="PTHR46620">
    <property type="entry name" value="J DOMAIN-CONTAINING PROTEIN SPF31"/>
    <property type="match status" value="1"/>
</dbReference>
<feature type="region of interest" description="Disordered" evidence="1">
    <location>
        <begin position="1"/>
        <end position="130"/>
    </location>
</feature>
<dbReference type="InParanoid" id="A0A066WMC9"/>
<dbReference type="SUPFAM" id="SSF46565">
    <property type="entry name" value="Chaperone J-domain"/>
    <property type="match status" value="1"/>
</dbReference>
<dbReference type="GeneID" id="25263898"/>
<dbReference type="InterPro" id="IPR001623">
    <property type="entry name" value="DnaJ_domain"/>
</dbReference>